<dbReference type="RefSeq" id="WP_116883434.1">
    <property type="nucleotide sequence ID" value="NZ_CABMMC010000050.1"/>
</dbReference>
<dbReference type="OrthoDB" id="9781189at2"/>
<organism evidence="2 3">
    <name type="scientific">Victivallis vadensis</name>
    <dbReference type="NCBI Taxonomy" id="172901"/>
    <lineage>
        <taxon>Bacteria</taxon>
        <taxon>Pseudomonadati</taxon>
        <taxon>Lentisphaerota</taxon>
        <taxon>Lentisphaeria</taxon>
        <taxon>Victivallales</taxon>
        <taxon>Victivallaceae</taxon>
        <taxon>Victivallis</taxon>
    </lineage>
</organism>
<dbReference type="EMBL" id="QEKH01000008">
    <property type="protein sequence ID" value="PVY43531.1"/>
    <property type="molecule type" value="Genomic_DNA"/>
</dbReference>
<dbReference type="Pfam" id="PF12706">
    <property type="entry name" value="Lactamase_B_2"/>
    <property type="match status" value="1"/>
</dbReference>
<feature type="domain" description="Metallo-beta-lactamase" evidence="1">
    <location>
        <begin position="37"/>
        <end position="201"/>
    </location>
</feature>
<proteinExistence type="predicted"/>
<dbReference type="AlphaFoldDB" id="A0A2U1B4K6"/>
<gene>
    <name evidence="2" type="ORF">C8D82_10858</name>
</gene>
<evidence type="ECO:0000259" key="1">
    <source>
        <dbReference type="SMART" id="SM00849"/>
    </source>
</evidence>
<dbReference type="GeneID" id="78294742"/>
<accession>A0A2U1B4K6</accession>
<dbReference type="InterPro" id="IPR001279">
    <property type="entry name" value="Metallo-B-lactamas"/>
</dbReference>
<name>A0A2U1B4K6_9BACT</name>
<dbReference type="SUPFAM" id="SSF56281">
    <property type="entry name" value="Metallo-hydrolase/oxidoreductase"/>
    <property type="match status" value="1"/>
</dbReference>
<dbReference type="SMART" id="SM00849">
    <property type="entry name" value="Lactamase_B"/>
    <property type="match status" value="1"/>
</dbReference>
<evidence type="ECO:0000313" key="2">
    <source>
        <dbReference type="EMBL" id="PVY43531.1"/>
    </source>
</evidence>
<reference evidence="2 3" key="1">
    <citation type="submission" date="2018-04" db="EMBL/GenBank/DDBJ databases">
        <title>Genomic Encyclopedia of Type Strains, Phase IV (KMG-IV): sequencing the most valuable type-strain genomes for metagenomic binning, comparative biology and taxonomic classification.</title>
        <authorList>
            <person name="Goeker M."/>
        </authorList>
    </citation>
    <scope>NUCLEOTIDE SEQUENCE [LARGE SCALE GENOMIC DNA]</scope>
    <source>
        <strain evidence="2 3">DSM 14823</strain>
    </source>
</reference>
<evidence type="ECO:0000313" key="3">
    <source>
        <dbReference type="Proteomes" id="UP000245959"/>
    </source>
</evidence>
<keyword evidence="3" id="KW-1185">Reference proteome</keyword>
<sequence>MKFMVCGSGDAVGIPGLFCRCPVCVSARENGGKERRSRTGYLLGDAVKFDFGPDTAMQARELGFDLTKLRRIFITHSHSDHFGAEELWNQTLGVSAPEQIVTLYGNTEVLKQLAPYRNFGITLQTQLLRSGETVSFDGIRVTAIATDHIPTEECLMYLIETPGKNVLIANDSDRFPESAFALLKNRRVDHIFIDATWGVEHREHQGHMGLPAIREIVARLRRQNTLTPESHIWAVHVSHLAAPLPCTKFPAALDDNPCMEWSYDGLTVDLV</sequence>
<protein>
    <submittedName>
        <fullName evidence="2">Phosphoribosyl 1,2-cyclic phosphate phosphodiesterase</fullName>
    </submittedName>
</protein>
<dbReference type="Proteomes" id="UP000245959">
    <property type="component" value="Unassembled WGS sequence"/>
</dbReference>
<comment type="caution">
    <text evidence="2">The sequence shown here is derived from an EMBL/GenBank/DDBJ whole genome shotgun (WGS) entry which is preliminary data.</text>
</comment>
<dbReference type="PANTHER" id="PTHR42663:SF6">
    <property type="entry name" value="HYDROLASE C777.06C-RELATED"/>
    <property type="match status" value="1"/>
</dbReference>
<dbReference type="PANTHER" id="PTHR42663">
    <property type="entry name" value="HYDROLASE C777.06C-RELATED-RELATED"/>
    <property type="match status" value="1"/>
</dbReference>
<dbReference type="Gene3D" id="3.60.15.10">
    <property type="entry name" value="Ribonuclease Z/Hydroxyacylglutathione hydrolase-like"/>
    <property type="match status" value="1"/>
</dbReference>
<dbReference type="InterPro" id="IPR036866">
    <property type="entry name" value="RibonucZ/Hydroxyglut_hydro"/>
</dbReference>